<proteinExistence type="predicted"/>
<feature type="region of interest" description="Disordered" evidence="1">
    <location>
        <begin position="93"/>
        <end position="122"/>
    </location>
</feature>
<sequence length="147" mass="16188">MEIVTPGPTCQSARGRVRMTKAQESYMNKPTTKKTGNDVQREIETRDEEENEESETRSAIEVHATTPTAPQPTRTATSAHLKEHAVAVKVRAFSAKSGERSTPAAKKSNQLAPKEASVNASAQIETLTSMVTCLLREIEEQKQEHVK</sequence>
<reference evidence="2" key="1">
    <citation type="journal article" date="2020" name="Stud. Mycol.">
        <title>101 Dothideomycetes genomes: a test case for predicting lifestyles and emergence of pathogens.</title>
        <authorList>
            <person name="Haridas S."/>
            <person name="Albert R."/>
            <person name="Binder M."/>
            <person name="Bloem J."/>
            <person name="Labutti K."/>
            <person name="Salamov A."/>
            <person name="Andreopoulos B."/>
            <person name="Baker S."/>
            <person name="Barry K."/>
            <person name="Bills G."/>
            <person name="Bluhm B."/>
            <person name="Cannon C."/>
            <person name="Castanera R."/>
            <person name="Culley D."/>
            <person name="Daum C."/>
            <person name="Ezra D."/>
            <person name="Gonzalez J."/>
            <person name="Henrissat B."/>
            <person name="Kuo A."/>
            <person name="Liang C."/>
            <person name="Lipzen A."/>
            <person name="Lutzoni F."/>
            <person name="Magnuson J."/>
            <person name="Mondo S."/>
            <person name="Nolan M."/>
            <person name="Ohm R."/>
            <person name="Pangilinan J."/>
            <person name="Park H.-J."/>
            <person name="Ramirez L."/>
            <person name="Alfaro M."/>
            <person name="Sun H."/>
            <person name="Tritt A."/>
            <person name="Yoshinaga Y."/>
            <person name="Zwiers L.-H."/>
            <person name="Turgeon B."/>
            <person name="Goodwin S."/>
            <person name="Spatafora J."/>
            <person name="Crous P."/>
            <person name="Grigoriev I."/>
        </authorList>
    </citation>
    <scope>NUCLEOTIDE SEQUENCE</scope>
    <source>
        <strain evidence="2">CBS 207.26</strain>
    </source>
</reference>
<feature type="compositionally biased region" description="Low complexity" evidence="1">
    <location>
        <begin position="61"/>
        <end position="77"/>
    </location>
</feature>
<dbReference type="EMBL" id="ML994613">
    <property type="protein sequence ID" value="KAF2193342.1"/>
    <property type="molecule type" value="Genomic_DNA"/>
</dbReference>
<gene>
    <name evidence="2" type="ORF">K469DRAFT_744982</name>
</gene>
<dbReference type="AlphaFoldDB" id="A0A6A6EQT4"/>
<accession>A0A6A6EQT4</accession>
<organism evidence="2 3">
    <name type="scientific">Zopfia rhizophila CBS 207.26</name>
    <dbReference type="NCBI Taxonomy" id="1314779"/>
    <lineage>
        <taxon>Eukaryota</taxon>
        <taxon>Fungi</taxon>
        <taxon>Dikarya</taxon>
        <taxon>Ascomycota</taxon>
        <taxon>Pezizomycotina</taxon>
        <taxon>Dothideomycetes</taxon>
        <taxon>Dothideomycetes incertae sedis</taxon>
        <taxon>Zopfiaceae</taxon>
        <taxon>Zopfia</taxon>
    </lineage>
</organism>
<feature type="compositionally biased region" description="Basic and acidic residues" evidence="1">
    <location>
        <begin position="35"/>
        <end position="44"/>
    </location>
</feature>
<evidence type="ECO:0000313" key="2">
    <source>
        <dbReference type="EMBL" id="KAF2193342.1"/>
    </source>
</evidence>
<feature type="region of interest" description="Disordered" evidence="1">
    <location>
        <begin position="1"/>
        <end position="79"/>
    </location>
</feature>
<dbReference type="Proteomes" id="UP000800200">
    <property type="component" value="Unassembled WGS sequence"/>
</dbReference>
<keyword evidence="3" id="KW-1185">Reference proteome</keyword>
<protein>
    <submittedName>
        <fullName evidence="2">Uncharacterized protein</fullName>
    </submittedName>
</protein>
<evidence type="ECO:0000256" key="1">
    <source>
        <dbReference type="SAM" id="MobiDB-lite"/>
    </source>
</evidence>
<dbReference type="OrthoDB" id="3546391at2759"/>
<name>A0A6A6EQT4_9PEZI</name>
<feature type="compositionally biased region" description="Polar residues" evidence="1">
    <location>
        <begin position="22"/>
        <end position="34"/>
    </location>
</feature>
<evidence type="ECO:0000313" key="3">
    <source>
        <dbReference type="Proteomes" id="UP000800200"/>
    </source>
</evidence>